<protein>
    <submittedName>
        <fullName evidence="1">Uncharacterized protein</fullName>
    </submittedName>
</protein>
<proteinExistence type="predicted"/>
<accession>A0A2I0WZD9</accession>
<evidence type="ECO:0000313" key="2">
    <source>
        <dbReference type="Proteomes" id="UP000233837"/>
    </source>
</evidence>
<dbReference type="Proteomes" id="UP000233837">
    <property type="component" value="Unassembled WGS sequence"/>
</dbReference>
<dbReference type="AlphaFoldDB" id="A0A2I0WZD9"/>
<name>A0A2I0WZD9_9ASPA</name>
<evidence type="ECO:0000313" key="1">
    <source>
        <dbReference type="EMBL" id="PKU81023.1"/>
    </source>
</evidence>
<organism evidence="1 2">
    <name type="scientific">Dendrobium catenatum</name>
    <dbReference type="NCBI Taxonomy" id="906689"/>
    <lineage>
        <taxon>Eukaryota</taxon>
        <taxon>Viridiplantae</taxon>
        <taxon>Streptophyta</taxon>
        <taxon>Embryophyta</taxon>
        <taxon>Tracheophyta</taxon>
        <taxon>Spermatophyta</taxon>
        <taxon>Magnoliopsida</taxon>
        <taxon>Liliopsida</taxon>
        <taxon>Asparagales</taxon>
        <taxon>Orchidaceae</taxon>
        <taxon>Epidendroideae</taxon>
        <taxon>Malaxideae</taxon>
        <taxon>Dendrobiinae</taxon>
        <taxon>Dendrobium</taxon>
    </lineage>
</organism>
<sequence length="120" mass="14111">MIWFIQIKILKNLSTTTMHLLEKSSIKMNHGSEEKSAPATTSEPNYQDLAHIFDHLETHFDKKFDQIETHLQQQNAQHNQDMEYMREQINYKTSNMLMISSYFNFFSVPPPPPPDQSPLQ</sequence>
<reference evidence="1 2" key="1">
    <citation type="journal article" date="2016" name="Sci. Rep.">
        <title>The Dendrobium catenatum Lindl. genome sequence provides insights into polysaccharide synthase, floral development and adaptive evolution.</title>
        <authorList>
            <person name="Zhang G.Q."/>
            <person name="Xu Q."/>
            <person name="Bian C."/>
            <person name="Tsai W.C."/>
            <person name="Yeh C.M."/>
            <person name="Liu K.W."/>
            <person name="Yoshida K."/>
            <person name="Zhang L.S."/>
            <person name="Chang S.B."/>
            <person name="Chen F."/>
            <person name="Shi Y."/>
            <person name="Su Y.Y."/>
            <person name="Zhang Y.Q."/>
            <person name="Chen L.J."/>
            <person name="Yin Y."/>
            <person name="Lin M."/>
            <person name="Huang H."/>
            <person name="Deng H."/>
            <person name="Wang Z.W."/>
            <person name="Zhu S.L."/>
            <person name="Zhao X."/>
            <person name="Deng C."/>
            <person name="Niu S.C."/>
            <person name="Huang J."/>
            <person name="Wang M."/>
            <person name="Liu G.H."/>
            <person name="Yang H.J."/>
            <person name="Xiao X.J."/>
            <person name="Hsiao Y.Y."/>
            <person name="Wu W.L."/>
            <person name="Chen Y.Y."/>
            <person name="Mitsuda N."/>
            <person name="Ohme-Takagi M."/>
            <person name="Luo Y.B."/>
            <person name="Van de Peer Y."/>
            <person name="Liu Z.J."/>
        </authorList>
    </citation>
    <scope>NUCLEOTIDE SEQUENCE [LARGE SCALE GENOMIC DNA]</scope>
    <source>
        <tissue evidence="1">The whole plant</tissue>
    </source>
</reference>
<dbReference type="EMBL" id="KZ502292">
    <property type="protein sequence ID" value="PKU81023.1"/>
    <property type="molecule type" value="Genomic_DNA"/>
</dbReference>
<reference evidence="1 2" key="2">
    <citation type="journal article" date="2017" name="Nature">
        <title>The Apostasia genome and the evolution of orchids.</title>
        <authorList>
            <person name="Zhang G.Q."/>
            <person name="Liu K.W."/>
            <person name="Li Z."/>
            <person name="Lohaus R."/>
            <person name="Hsiao Y.Y."/>
            <person name="Niu S.C."/>
            <person name="Wang J.Y."/>
            <person name="Lin Y.C."/>
            <person name="Xu Q."/>
            <person name="Chen L.J."/>
            <person name="Yoshida K."/>
            <person name="Fujiwara S."/>
            <person name="Wang Z.W."/>
            <person name="Zhang Y.Q."/>
            <person name="Mitsuda N."/>
            <person name="Wang M."/>
            <person name="Liu G.H."/>
            <person name="Pecoraro L."/>
            <person name="Huang H.X."/>
            <person name="Xiao X.J."/>
            <person name="Lin M."/>
            <person name="Wu X.Y."/>
            <person name="Wu W.L."/>
            <person name="Chen Y.Y."/>
            <person name="Chang S.B."/>
            <person name="Sakamoto S."/>
            <person name="Ohme-Takagi M."/>
            <person name="Yagi M."/>
            <person name="Zeng S.J."/>
            <person name="Shen C.Y."/>
            <person name="Yeh C.M."/>
            <person name="Luo Y.B."/>
            <person name="Tsai W.C."/>
            <person name="Van de Peer Y."/>
            <person name="Liu Z.J."/>
        </authorList>
    </citation>
    <scope>NUCLEOTIDE SEQUENCE [LARGE SCALE GENOMIC DNA]</scope>
    <source>
        <tissue evidence="1">The whole plant</tissue>
    </source>
</reference>
<gene>
    <name evidence="1" type="ORF">MA16_Dca025207</name>
</gene>
<keyword evidence="2" id="KW-1185">Reference proteome</keyword>